<reference evidence="3" key="2">
    <citation type="journal article" date="2017" name="Nat. Plants">
        <title>The Aegilops tauschii genome reveals multiple impacts of transposons.</title>
        <authorList>
            <person name="Zhao G."/>
            <person name="Zou C."/>
            <person name="Li K."/>
            <person name="Wang K."/>
            <person name="Li T."/>
            <person name="Gao L."/>
            <person name="Zhang X."/>
            <person name="Wang H."/>
            <person name="Yang Z."/>
            <person name="Liu X."/>
            <person name="Jiang W."/>
            <person name="Mao L."/>
            <person name="Kong X."/>
            <person name="Jiao Y."/>
            <person name="Jia J."/>
        </authorList>
    </citation>
    <scope>NUCLEOTIDE SEQUENCE [LARGE SCALE GENOMIC DNA]</scope>
    <source>
        <strain evidence="3">cv. AL8/78</strain>
    </source>
</reference>
<feature type="region of interest" description="Disordered" evidence="1">
    <location>
        <begin position="1"/>
        <end position="78"/>
    </location>
</feature>
<accession>A0A453D831</accession>
<feature type="compositionally biased region" description="Polar residues" evidence="1">
    <location>
        <begin position="58"/>
        <end position="72"/>
    </location>
</feature>
<dbReference type="Gramene" id="AET2Gv21129400.4">
    <property type="protein sequence ID" value="AET2Gv21129400.4"/>
    <property type="gene ID" value="AET2Gv21129400"/>
</dbReference>
<proteinExistence type="predicted"/>
<keyword evidence="3" id="KW-1185">Reference proteome</keyword>
<name>A0A453D831_AEGTS</name>
<evidence type="ECO:0000313" key="2">
    <source>
        <dbReference type="EnsemblPlants" id="AET2Gv21129400.4"/>
    </source>
</evidence>
<dbReference type="EnsemblPlants" id="AET2Gv21129400.4">
    <property type="protein sequence ID" value="AET2Gv21129400.4"/>
    <property type="gene ID" value="AET2Gv21129400"/>
</dbReference>
<organism evidence="2 3">
    <name type="scientific">Aegilops tauschii subsp. strangulata</name>
    <name type="common">Goatgrass</name>
    <dbReference type="NCBI Taxonomy" id="200361"/>
    <lineage>
        <taxon>Eukaryota</taxon>
        <taxon>Viridiplantae</taxon>
        <taxon>Streptophyta</taxon>
        <taxon>Embryophyta</taxon>
        <taxon>Tracheophyta</taxon>
        <taxon>Spermatophyta</taxon>
        <taxon>Magnoliopsida</taxon>
        <taxon>Liliopsida</taxon>
        <taxon>Poales</taxon>
        <taxon>Poaceae</taxon>
        <taxon>BOP clade</taxon>
        <taxon>Pooideae</taxon>
        <taxon>Triticodae</taxon>
        <taxon>Triticeae</taxon>
        <taxon>Triticinae</taxon>
        <taxon>Aegilops</taxon>
    </lineage>
</organism>
<reference evidence="2" key="4">
    <citation type="submission" date="2019-03" db="UniProtKB">
        <authorList>
            <consortium name="EnsemblPlants"/>
        </authorList>
    </citation>
    <scope>IDENTIFICATION</scope>
</reference>
<reference evidence="3" key="1">
    <citation type="journal article" date="2014" name="Science">
        <title>Ancient hybridizations among the ancestral genomes of bread wheat.</title>
        <authorList>
            <consortium name="International Wheat Genome Sequencing Consortium,"/>
            <person name="Marcussen T."/>
            <person name="Sandve S.R."/>
            <person name="Heier L."/>
            <person name="Spannagl M."/>
            <person name="Pfeifer M."/>
            <person name="Jakobsen K.S."/>
            <person name="Wulff B.B."/>
            <person name="Steuernagel B."/>
            <person name="Mayer K.F."/>
            <person name="Olsen O.A."/>
        </authorList>
    </citation>
    <scope>NUCLEOTIDE SEQUENCE [LARGE SCALE GENOMIC DNA]</scope>
    <source>
        <strain evidence="3">cv. AL8/78</strain>
    </source>
</reference>
<evidence type="ECO:0000256" key="1">
    <source>
        <dbReference type="SAM" id="MobiDB-lite"/>
    </source>
</evidence>
<reference evidence="2" key="5">
    <citation type="journal article" date="2021" name="G3 (Bethesda)">
        <title>Aegilops tauschii genome assembly Aet v5.0 features greater sequence contiguity and improved annotation.</title>
        <authorList>
            <person name="Wang L."/>
            <person name="Zhu T."/>
            <person name="Rodriguez J.C."/>
            <person name="Deal K.R."/>
            <person name="Dubcovsky J."/>
            <person name="McGuire P.E."/>
            <person name="Lux T."/>
            <person name="Spannagl M."/>
            <person name="Mayer K.F.X."/>
            <person name="Baldrich P."/>
            <person name="Meyers B.C."/>
            <person name="Huo N."/>
            <person name="Gu Y.Q."/>
            <person name="Zhou H."/>
            <person name="Devos K.M."/>
            <person name="Bennetzen J.L."/>
            <person name="Unver T."/>
            <person name="Budak H."/>
            <person name="Gulick P.J."/>
            <person name="Galiba G."/>
            <person name="Kalapos B."/>
            <person name="Nelson D.R."/>
            <person name="Li P."/>
            <person name="You F.M."/>
            <person name="Luo M.C."/>
            <person name="Dvorak J."/>
        </authorList>
    </citation>
    <scope>NUCLEOTIDE SEQUENCE [LARGE SCALE GENOMIC DNA]</scope>
    <source>
        <strain evidence="2">cv. AL8/78</strain>
    </source>
</reference>
<evidence type="ECO:0000313" key="3">
    <source>
        <dbReference type="Proteomes" id="UP000015105"/>
    </source>
</evidence>
<protein>
    <submittedName>
        <fullName evidence="2">Uncharacterized protein</fullName>
    </submittedName>
</protein>
<reference evidence="2" key="3">
    <citation type="journal article" date="2017" name="Nature">
        <title>Genome sequence of the progenitor of the wheat D genome Aegilops tauschii.</title>
        <authorList>
            <person name="Luo M.C."/>
            <person name="Gu Y.Q."/>
            <person name="Puiu D."/>
            <person name="Wang H."/>
            <person name="Twardziok S.O."/>
            <person name="Deal K.R."/>
            <person name="Huo N."/>
            <person name="Zhu T."/>
            <person name="Wang L."/>
            <person name="Wang Y."/>
            <person name="McGuire P.E."/>
            <person name="Liu S."/>
            <person name="Long H."/>
            <person name="Ramasamy R.K."/>
            <person name="Rodriguez J.C."/>
            <person name="Van S.L."/>
            <person name="Yuan L."/>
            <person name="Wang Z."/>
            <person name="Xia Z."/>
            <person name="Xiao L."/>
            <person name="Anderson O.D."/>
            <person name="Ouyang S."/>
            <person name="Liang Y."/>
            <person name="Zimin A.V."/>
            <person name="Pertea G."/>
            <person name="Qi P."/>
            <person name="Bennetzen J.L."/>
            <person name="Dai X."/>
            <person name="Dawson M.W."/>
            <person name="Muller H.G."/>
            <person name="Kugler K."/>
            <person name="Rivarola-Duarte L."/>
            <person name="Spannagl M."/>
            <person name="Mayer K.F.X."/>
            <person name="Lu F.H."/>
            <person name="Bevan M.W."/>
            <person name="Leroy P."/>
            <person name="Li P."/>
            <person name="You F.M."/>
            <person name="Sun Q."/>
            <person name="Liu Z."/>
            <person name="Lyons E."/>
            <person name="Wicker T."/>
            <person name="Salzberg S.L."/>
            <person name="Devos K.M."/>
            <person name="Dvorak J."/>
        </authorList>
    </citation>
    <scope>NUCLEOTIDE SEQUENCE [LARGE SCALE GENOMIC DNA]</scope>
    <source>
        <strain evidence="2">cv. AL8/78</strain>
    </source>
</reference>
<sequence>RKSRRHVAHKSSPCLSRFSVTPRATRIKGRSRGRPQPPLSPASHRQKHNHTTPFRLPNQPNTFIASSPSPQRRANAGR</sequence>
<dbReference type="Proteomes" id="UP000015105">
    <property type="component" value="Chromosome 2D"/>
</dbReference>
<dbReference type="AlphaFoldDB" id="A0A453D831"/>